<dbReference type="RefSeq" id="WP_280009143.1">
    <property type="nucleotide sequence ID" value="NZ_JAOCEK010000024.1"/>
</dbReference>
<organism evidence="2 3">
    <name type="scientific">Comamonas thiooxydans</name>
    <dbReference type="NCBI Taxonomy" id="363952"/>
    <lineage>
        <taxon>Bacteria</taxon>
        <taxon>Pseudomonadati</taxon>
        <taxon>Pseudomonadota</taxon>
        <taxon>Betaproteobacteria</taxon>
        <taxon>Burkholderiales</taxon>
        <taxon>Comamonadaceae</taxon>
        <taxon>Comamonas</taxon>
    </lineage>
</organism>
<dbReference type="Proteomes" id="UP001161065">
    <property type="component" value="Unassembled WGS sequence"/>
</dbReference>
<feature type="transmembrane region" description="Helical" evidence="1">
    <location>
        <begin position="34"/>
        <end position="54"/>
    </location>
</feature>
<sequence>MNEIFLLLADVLLILAGIVYGAKFLKKRNYLCGIEWFIMAISGSHFLLWALLGWEFGYSVAHFFDAFSRSFGFPVVAVAGMMVVTHNYKPSRLADVLYFLLGFVGAAVLVAADHSPAFVIYKPPFYMLMFVVFLTYLAYFTWRLHKAGETLHALGTVLNAVAGAAIAILYDYVPLPGDDADRTLFYTAALTIWAFGMFQLYYAYCALERAMEAKTSRPLAKYGSAVERYVK</sequence>
<keyword evidence="1" id="KW-0812">Transmembrane</keyword>
<evidence type="ECO:0000256" key="1">
    <source>
        <dbReference type="SAM" id="Phobius"/>
    </source>
</evidence>
<keyword evidence="1" id="KW-0472">Membrane</keyword>
<accession>A0AA42TUH1</accession>
<evidence type="ECO:0000313" key="2">
    <source>
        <dbReference type="EMBL" id="MDH1336646.1"/>
    </source>
</evidence>
<comment type="caution">
    <text evidence="2">The sequence shown here is derived from an EMBL/GenBank/DDBJ whole genome shotgun (WGS) entry which is preliminary data.</text>
</comment>
<gene>
    <name evidence="2" type="ORF">N5D63_21090</name>
</gene>
<feature type="transmembrane region" description="Helical" evidence="1">
    <location>
        <begin position="66"/>
        <end position="84"/>
    </location>
</feature>
<feature type="transmembrane region" description="Helical" evidence="1">
    <location>
        <begin position="96"/>
        <end position="112"/>
    </location>
</feature>
<feature type="transmembrane region" description="Helical" evidence="1">
    <location>
        <begin position="6"/>
        <end position="22"/>
    </location>
</feature>
<dbReference type="EMBL" id="JAOCEK010000024">
    <property type="protein sequence ID" value="MDH1336646.1"/>
    <property type="molecule type" value="Genomic_DNA"/>
</dbReference>
<feature type="transmembrane region" description="Helical" evidence="1">
    <location>
        <begin position="154"/>
        <end position="173"/>
    </location>
</feature>
<evidence type="ECO:0008006" key="4">
    <source>
        <dbReference type="Google" id="ProtNLM"/>
    </source>
</evidence>
<feature type="transmembrane region" description="Helical" evidence="1">
    <location>
        <begin position="124"/>
        <end position="142"/>
    </location>
</feature>
<feature type="transmembrane region" description="Helical" evidence="1">
    <location>
        <begin position="185"/>
        <end position="207"/>
    </location>
</feature>
<dbReference type="AlphaFoldDB" id="A0AA42TUH1"/>
<evidence type="ECO:0000313" key="3">
    <source>
        <dbReference type="Proteomes" id="UP001161065"/>
    </source>
</evidence>
<protein>
    <recommendedName>
        <fullName evidence="4">Transporter</fullName>
    </recommendedName>
</protein>
<keyword evidence="1" id="KW-1133">Transmembrane helix</keyword>
<proteinExistence type="predicted"/>
<reference evidence="2" key="1">
    <citation type="submission" date="2022-09" db="EMBL/GenBank/DDBJ databases">
        <title>Intensive care unit water sources are persistently colonized with multi-drug resistant bacteria and are the site of extensive horizontal gene transfer of antibiotic resistance genes.</title>
        <authorList>
            <person name="Diorio-Toth L."/>
        </authorList>
    </citation>
    <scope>NUCLEOTIDE SEQUENCE</scope>
    <source>
        <strain evidence="2">GD03832</strain>
    </source>
</reference>
<name>A0AA42TUH1_9BURK</name>